<name>A0A830ZUZ3_ERWAM</name>
<comment type="caution">
    <text evidence="1">The sequence shown here is derived from an EMBL/GenBank/DDBJ whole genome shotgun (WGS) entry which is preliminary data.</text>
</comment>
<dbReference type="Proteomes" id="UP000013111">
    <property type="component" value="Unassembled WGS sequence"/>
</dbReference>
<sequence length="45" mass="5089">MLFSNMFNEYINSGKPYANLPGFALLTISLSFPPNRDNLHGPFNQ</sequence>
<gene>
    <name evidence="1" type="ORF">BN437_2777</name>
</gene>
<reference evidence="1 2" key="1">
    <citation type="submission" date="2012-11" db="EMBL/GenBank/DDBJ databases">
        <authorList>
            <person name="Linke B."/>
        </authorList>
    </citation>
    <scope>NUCLEOTIDE SEQUENCE [LARGE SCALE GENOMIC DNA]</scope>
    <source>
        <strain evidence="2">CFBP 1232</strain>
    </source>
</reference>
<reference evidence="1 2" key="2">
    <citation type="submission" date="2013-04" db="EMBL/GenBank/DDBJ databases">
        <title>Comparative genomics of 12 strains of Erwinia amylovora identifies a pan-genome with a large conserved core and provides insights into host specificity.</title>
        <authorList>
            <person name="Mann R.A."/>
            <person name="Smits T.H.M."/>
            <person name="Buehlmann A."/>
            <person name="Blom J."/>
            <person name="Goesmann A."/>
            <person name="Frey J.E."/>
            <person name="Plummer K.M."/>
            <person name="Beer S.V."/>
            <person name="Luck J."/>
            <person name="Duffy B."/>
            <person name="Rodoni B."/>
        </authorList>
    </citation>
    <scope>NUCLEOTIDE SEQUENCE [LARGE SCALE GENOMIC DNA]</scope>
    <source>
        <strain evidence="2">CFBP 1232</strain>
    </source>
</reference>
<organism evidence="1 2">
    <name type="scientific">Erwinia amylovora NBRC 12687 = CFBP 1232</name>
    <dbReference type="NCBI Taxonomy" id="1219359"/>
    <lineage>
        <taxon>Bacteria</taxon>
        <taxon>Pseudomonadati</taxon>
        <taxon>Pseudomonadota</taxon>
        <taxon>Gammaproteobacteria</taxon>
        <taxon>Enterobacterales</taxon>
        <taxon>Erwiniaceae</taxon>
        <taxon>Erwinia</taxon>
    </lineage>
</organism>
<accession>A0A830ZUZ3</accession>
<evidence type="ECO:0000313" key="1">
    <source>
        <dbReference type="EMBL" id="CCO94687.1"/>
    </source>
</evidence>
<protein>
    <submittedName>
        <fullName evidence="1">Uncharacterized protein</fullName>
    </submittedName>
</protein>
<dbReference type="AlphaFoldDB" id="A0A830ZUZ3"/>
<proteinExistence type="predicted"/>
<dbReference type="EMBL" id="CAPB01000033">
    <property type="protein sequence ID" value="CCO94687.1"/>
    <property type="molecule type" value="Genomic_DNA"/>
</dbReference>
<evidence type="ECO:0000313" key="2">
    <source>
        <dbReference type="Proteomes" id="UP000013111"/>
    </source>
</evidence>